<gene>
    <name evidence="2" type="ORF">GCM10007416_08050</name>
</gene>
<keyword evidence="3" id="KW-1185">Reference proteome</keyword>
<organism evidence="2 3">
    <name type="scientific">Kroppenstedtia guangzhouensis</name>
    <dbReference type="NCBI Taxonomy" id="1274356"/>
    <lineage>
        <taxon>Bacteria</taxon>
        <taxon>Bacillati</taxon>
        <taxon>Bacillota</taxon>
        <taxon>Bacilli</taxon>
        <taxon>Bacillales</taxon>
        <taxon>Thermoactinomycetaceae</taxon>
        <taxon>Kroppenstedtia</taxon>
    </lineage>
</organism>
<dbReference type="InterPro" id="IPR036291">
    <property type="entry name" value="NAD(P)-bd_dom_sf"/>
</dbReference>
<keyword evidence="1" id="KW-0472">Membrane</keyword>
<dbReference type="RefSeq" id="WP_188430116.1">
    <property type="nucleotide sequence ID" value="NZ_BMEX01000002.1"/>
</dbReference>
<keyword evidence="1" id="KW-1133">Transmembrane helix</keyword>
<sequence>MHRERGLQKEETFAITDVVRGDLFKKIPPDQTLFFNPIGMASFDIAIVAYYYTQAVKKGIGMTLAE</sequence>
<evidence type="ECO:0000313" key="2">
    <source>
        <dbReference type="EMBL" id="GGA37520.1"/>
    </source>
</evidence>
<reference evidence="3" key="1">
    <citation type="journal article" date="2019" name="Int. J. Syst. Evol. Microbiol.">
        <title>The Global Catalogue of Microorganisms (GCM) 10K type strain sequencing project: providing services to taxonomists for standard genome sequencing and annotation.</title>
        <authorList>
            <consortium name="The Broad Institute Genomics Platform"/>
            <consortium name="The Broad Institute Genome Sequencing Center for Infectious Disease"/>
            <person name="Wu L."/>
            <person name="Ma J."/>
        </authorList>
    </citation>
    <scope>NUCLEOTIDE SEQUENCE [LARGE SCALE GENOMIC DNA]</scope>
    <source>
        <strain evidence="3">CGMCC 1.12404</strain>
    </source>
</reference>
<name>A0ABQ1G655_9BACL</name>
<evidence type="ECO:0000256" key="1">
    <source>
        <dbReference type="SAM" id="Phobius"/>
    </source>
</evidence>
<keyword evidence="1" id="KW-0812">Transmembrane</keyword>
<protein>
    <recommendedName>
        <fullName evidence="4">Ornithine cyclodeaminase</fullName>
    </recommendedName>
</protein>
<dbReference type="EMBL" id="BMEX01000002">
    <property type="protein sequence ID" value="GGA37520.1"/>
    <property type="molecule type" value="Genomic_DNA"/>
</dbReference>
<feature type="transmembrane region" description="Helical" evidence="1">
    <location>
        <begin position="33"/>
        <end position="52"/>
    </location>
</feature>
<comment type="caution">
    <text evidence="2">The sequence shown here is derived from an EMBL/GenBank/DDBJ whole genome shotgun (WGS) entry which is preliminary data.</text>
</comment>
<accession>A0ABQ1G655</accession>
<dbReference type="SUPFAM" id="SSF51735">
    <property type="entry name" value="NAD(P)-binding Rossmann-fold domains"/>
    <property type="match status" value="1"/>
</dbReference>
<proteinExistence type="predicted"/>
<evidence type="ECO:0000313" key="3">
    <source>
        <dbReference type="Proteomes" id="UP000617979"/>
    </source>
</evidence>
<dbReference type="Proteomes" id="UP000617979">
    <property type="component" value="Unassembled WGS sequence"/>
</dbReference>
<evidence type="ECO:0008006" key="4">
    <source>
        <dbReference type="Google" id="ProtNLM"/>
    </source>
</evidence>